<evidence type="ECO:0000313" key="3">
    <source>
        <dbReference type="Proteomes" id="UP000276133"/>
    </source>
</evidence>
<keyword evidence="3" id="KW-1185">Reference proteome</keyword>
<evidence type="ECO:0000256" key="1">
    <source>
        <dbReference type="SAM" id="MobiDB-lite"/>
    </source>
</evidence>
<feature type="compositionally biased region" description="Basic and acidic residues" evidence="1">
    <location>
        <begin position="106"/>
        <end position="118"/>
    </location>
</feature>
<gene>
    <name evidence="2" type="ORF">BpHYR1_051379</name>
</gene>
<evidence type="ECO:0000313" key="2">
    <source>
        <dbReference type="EMBL" id="RNA01651.1"/>
    </source>
</evidence>
<reference evidence="2 3" key="1">
    <citation type="journal article" date="2018" name="Sci. Rep.">
        <title>Genomic signatures of local adaptation to the degree of environmental predictability in rotifers.</title>
        <authorList>
            <person name="Franch-Gras L."/>
            <person name="Hahn C."/>
            <person name="Garcia-Roger E.M."/>
            <person name="Carmona M.J."/>
            <person name="Serra M."/>
            <person name="Gomez A."/>
        </authorList>
    </citation>
    <scope>NUCLEOTIDE SEQUENCE [LARGE SCALE GENOMIC DNA]</scope>
    <source>
        <strain evidence="2">HYR1</strain>
    </source>
</reference>
<name>A0A3M7PS90_BRAPC</name>
<sequence length="153" mass="18131">MRPVCIKYEKKNTFVDCKKKIKSRNRSLVWQRNQINKINTIKRSFICQRNQIDEINKIKALLMVKNFNRFDTTNMSKFAQILLDMTLQNKKPHNNNEKQKRGKKKQNSEDTISKNRAKDGKIRSIGLFLASHIAHKPRVYSNNRNSRLQVTRS</sequence>
<accession>A0A3M7PS90</accession>
<dbReference type="EMBL" id="REGN01009232">
    <property type="protein sequence ID" value="RNA01651.1"/>
    <property type="molecule type" value="Genomic_DNA"/>
</dbReference>
<protein>
    <submittedName>
        <fullName evidence="2">Uncharacterized protein</fullName>
    </submittedName>
</protein>
<feature type="region of interest" description="Disordered" evidence="1">
    <location>
        <begin position="87"/>
        <end position="118"/>
    </location>
</feature>
<proteinExistence type="predicted"/>
<organism evidence="2 3">
    <name type="scientific">Brachionus plicatilis</name>
    <name type="common">Marine rotifer</name>
    <name type="synonym">Brachionus muelleri</name>
    <dbReference type="NCBI Taxonomy" id="10195"/>
    <lineage>
        <taxon>Eukaryota</taxon>
        <taxon>Metazoa</taxon>
        <taxon>Spiralia</taxon>
        <taxon>Gnathifera</taxon>
        <taxon>Rotifera</taxon>
        <taxon>Eurotatoria</taxon>
        <taxon>Monogononta</taxon>
        <taxon>Pseudotrocha</taxon>
        <taxon>Ploima</taxon>
        <taxon>Brachionidae</taxon>
        <taxon>Brachionus</taxon>
    </lineage>
</organism>
<dbReference type="Proteomes" id="UP000276133">
    <property type="component" value="Unassembled WGS sequence"/>
</dbReference>
<dbReference type="AlphaFoldDB" id="A0A3M7PS90"/>
<comment type="caution">
    <text evidence="2">The sequence shown here is derived from an EMBL/GenBank/DDBJ whole genome shotgun (WGS) entry which is preliminary data.</text>
</comment>